<dbReference type="EMBL" id="BK015703">
    <property type="protein sequence ID" value="DAE20952.1"/>
    <property type="molecule type" value="Genomic_DNA"/>
</dbReference>
<reference evidence="1" key="1">
    <citation type="journal article" date="2021" name="Proc. Natl. Acad. Sci. U.S.A.">
        <title>A Catalog of Tens of Thousands of Viruses from Human Metagenomes Reveals Hidden Associations with Chronic Diseases.</title>
        <authorList>
            <person name="Tisza M.J."/>
            <person name="Buck C.B."/>
        </authorList>
    </citation>
    <scope>NUCLEOTIDE SEQUENCE</scope>
    <source>
        <strain evidence="1">CtgBD49</strain>
    </source>
</reference>
<evidence type="ECO:0000313" key="1">
    <source>
        <dbReference type="EMBL" id="DAE20952.1"/>
    </source>
</evidence>
<proteinExistence type="predicted"/>
<name>A0A8S5QPG0_9CAUD</name>
<sequence>MDDKAIRYDYFDWLCDKVCDRSCDKSYLLLLKDLRDIPFIAVLELDNNRAEDGKYLREEYTIYEAHSINALRAIESADCSVLEVLISIAERIRFELTSTDAKEDDNIYKYFWTMIHNLDLDIFDDENYEDNGGGAAVFEIVASWLDRTYSYNGKGGLFPLKNPDYDQRDVEIWYQMQAYLEENYDY</sequence>
<protein>
    <submittedName>
        <fullName evidence="1">Uncharacterized protein</fullName>
    </submittedName>
</protein>
<accession>A0A8S5QPG0</accession>
<organism evidence="1">
    <name type="scientific">Siphoviridae sp. ctgBD49</name>
    <dbReference type="NCBI Taxonomy" id="2826420"/>
    <lineage>
        <taxon>Viruses</taxon>
        <taxon>Duplodnaviria</taxon>
        <taxon>Heunggongvirae</taxon>
        <taxon>Uroviricota</taxon>
        <taxon>Caudoviricetes</taxon>
    </lineage>
</organism>